<gene>
    <name evidence="1" type="ORF">ES724_03410</name>
</gene>
<dbReference type="InterPro" id="IPR007454">
    <property type="entry name" value="UPF0250_YbeD-like"/>
</dbReference>
<organism evidence="1 2">
    <name type="scientific">Gillisia hiemivivida</name>
    <dbReference type="NCBI Taxonomy" id="291190"/>
    <lineage>
        <taxon>Bacteria</taxon>
        <taxon>Pseudomonadati</taxon>
        <taxon>Bacteroidota</taxon>
        <taxon>Flavobacteriia</taxon>
        <taxon>Flavobacteriales</taxon>
        <taxon>Flavobacteriaceae</taxon>
        <taxon>Gillisia</taxon>
    </lineage>
</organism>
<proteinExistence type="predicted"/>
<dbReference type="Gene3D" id="3.30.70.260">
    <property type="match status" value="1"/>
</dbReference>
<dbReference type="EMBL" id="VORY01000002">
    <property type="protein sequence ID" value="TXD95213.1"/>
    <property type="molecule type" value="Genomic_DNA"/>
</dbReference>
<evidence type="ECO:0000313" key="1">
    <source>
        <dbReference type="EMBL" id="TXD95213.1"/>
    </source>
</evidence>
<dbReference type="RefSeq" id="WP_026838373.1">
    <property type="nucleotide sequence ID" value="NZ_CBCSHZ010000001.1"/>
</dbReference>
<dbReference type="Pfam" id="PF04359">
    <property type="entry name" value="DUF493"/>
    <property type="match status" value="1"/>
</dbReference>
<dbReference type="SUPFAM" id="SSF117991">
    <property type="entry name" value="YbeD/HP0495-like"/>
    <property type="match status" value="1"/>
</dbReference>
<dbReference type="AlphaFoldDB" id="A0A5C6ZW93"/>
<dbReference type="InterPro" id="IPR027471">
    <property type="entry name" value="YbeD-like_sf"/>
</dbReference>
<accession>A0A5C6ZW93</accession>
<keyword evidence="2" id="KW-1185">Reference proteome</keyword>
<dbReference type="OrthoDB" id="5616097at2"/>
<reference evidence="1 2" key="1">
    <citation type="submission" date="2019-08" db="EMBL/GenBank/DDBJ databases">
        <title>Genome sequence of Gillisia hiemivivida IC154 (type strain).</title>
        <authorList>
            <person name="Bowman J.P."/>
        </authorList>
    </citation>
    <scope>NUCLEOTIDE SEQUENCE [LARGE SCALE GENOMIC DNA]</scope>
    <source>
        <strain evidence="1 2">IC154</strain>
    </source>
</reference>
<protein>
    <submittedName>
        <fullName evidence="1">DUF493 family protein</fullName>
    </submittedName>
</protein>
<dbReference type="Proteomes" id="UP000321367">
    <property type="component" value="Unassembled WGS sequence"/>
</dbReference>
<sequence>MESDKNSEEFYDKLKVQLAETSSWPSVYLYKFIVLTNKSKIVQIHDIFDNMGAVINTKESKNGKYTSVSVNVKMSDPNAVISKYKRVGKEVEGVISL</sequence>
<name>A0A5C6ZW93_9FLAO</name>
<comment type="caution">
    <text evidence="1">The sequence shown here is derived from an EMBL/GenBank/DDBJ whole genome shotgun (WGS) entry which is preliminary data.</text>
</comment>
<evidence type="ECO:0000313" key="2">
    <source>
        <dbReference type="Proteomes" id="UP000321367"/>
    </source>
</evidence>